<evidence type="ECO:0000313" key="3">
    <source>
        <dbReference type="Proteomes" id="UP000515703"/>
    </source>
</evidence>
<organism evidence="2 3">
    <name type="scientific">Anaerocolumna chitinilytica</name>
    <dbReference type="NCBI Taxonomy" id="1727145"/>
    <lineage>
        <taxon>Bacteria</taxon>
        <taxon>Bacillati</taxon>
        <taxon>Bacillota</taxon>
        <taxon>Clostridia</taxon>
        <taxon>Lachnospirales</taxon>
        <taxon>Lachnospiraceae</taxon>
        <taxon>Anaerocolumna</taxon>
    </lineage>
</organism>
<dbReference type="AlphaFoldDB" id="A0A7I8DRZ2"/>
<dbReference type="Proteomes" id="UP000515703">
    <property type="component" value="Chromosome"/>
</dbReference>
<evidence type="ECO:0000256" key="1">
    <source>
        <dbReference type="SAM" id="SignalP"/>
    </source>
</evidence>
<dbReference type="EMBL" id="AP023368">
    <property type="protein sequence ID" value="BCK01043.1"/>
    <property type="molecule type" value="Genomic_DNA"/>
</dbReference>
<accession>A0A7I8DRZ2</accession>
<feature type="chain" id="PRO_5029512856" description="DUF2680 domain-containing protein" evidence="1">
    <location>
        <begin position="25"/>
        <end position="119"/>
    </location>
</feature>
<evidence type="ECO:0008006" key="4">
    <source>
        <dbReference type="Google" id="ProtNLM"/>
    </source>
</evidence>
<reference evidence="2 3" key="2">
    <citation type="submission" date="2020-08" db="EMBL/GenBank/DDBJ databases">
        <authorList>
            <person name="Ueki A."/>
            <person name="Tonouchi A."/>
        </authorList>
    </citation>
    <scope>NUCLEOTIDE SEQUENCE [LARGE SCALE GENOMIC DNA]</scope>
    <source>
        <strain evidence="2 3">CTTW</strain>
    </source>
</reference>
<keyword evidence="1" id="KW-0732">Signal</keyword>
<dbReference type="KEGG" id="acht:bsdcttw_40830"/>
<proteinExistence type="predicted"/>
<name>A0A7I8DRZ2_9FIRM</name>
<dbReference type="RefSeq" id="WP_185256654.1">
    <property type="nucleotide sequence ID" value="NZ_AP023368.1"/>
</dbReference>
<reference evidence="2 3" key="1">
    <citation type="submission" date="2020-08" db="EMBL/GenBank/DDBJ databases">
        <title>Draft genome sequencing of an Anaerocolumna strain isolated from anoxic soil subjected to BSD treatment.</title>
        <authorList>
            <person name="Uek A."/>
            <person name="Tonouchi A."/>
        </authorList>
    </citation>
    <scope>NUCLEOTIDE SEQUENCE [LARGE SCALE GENOMIC DNA]</scope>
    <source>
        <strain evidence="2 3">CTTW</strain>
    </source>
</reference>
<feature type="signal peptide" evidence="1">
    <location>
        <begin position="1"/>
        <end position="24"/>
    </location>
</feature>
<keyword evidence="3" id="KW-1185">Reference proteome</keyword>
<gene>
    <name evidence="2" type="ORF">bsdcttw_40830</name>
</gene>
<sequence length="119" mass="13333">MIIKKLVVGAALFLALGTTTIAFAKENSKDRQLSAVTTNTMYSMMEQNGYDELAQDIKDGDYAAMNDFMNNLSDKDYQKMIDLMKKYGYSNMAAMMKRIDKADMISMHHAMGGTAACFR</sequence>
<protein>
    <recommendedName>
        <fullName evidence="4">DUF2680 domain-containing protein</fullName>
    </recommendedName>
</protein>
<evidence type="ECO:0000313" key="2">
    <source>
        <dbReference type="EMBL" id="BCK01043.1"/>
    </source>
</evidence>